<name>A0A4P7XHU8_9ALTE</name>
<feature type="chain" id="PRO_5023443992" description="Phosphatidylserine decarboxylase beta chain" evidence="12">
    <location>
        <begin position="1"/>
        <end position="249"/>
    </location>
</feature>
<dbReference type="PANTHER" id="PTHR10067">
    <property type="entry name" value="PHOSPHATIDYLSERINE DECARBOXYLASE"/>
    <property type="match status" value="1"/>
</dbReference>
<dbReference type="EMBL" id="CP031093">
    <property type="protein sequence ID" value="QCF26629.1"/>
    <property type="molecule type" value="Genomic_DNA"/>
</dbReference>
<feature type="active site" description="Charge relay system; for autoendoproteolytic cleavage activity" evidence="12">
    <location>
        <position position="147"/>
    </location>
</feature>
<keyword evidence="6 12" id="KW-0472">Membrane</keyword>
<dbReference type="KEGG" id="hmi:soil367_12190"/>
<dbReference type="Pfam" id="PF02666">
    <property type="entry name" value="PS_Dcarbxylase"/>
    <property type="match status" value="1"/>
</dbReference>
<comment type="pathway">
    <text evidence="1">Lipid metabolism.</text>
</comment>
<comment type="cofactor">
    <cofactor evidence="12">
        <name>pyruvate</name>
        <dbReference type="ChEBI" id="CHEBI:15361"/>
    </cofactor>
    <text evidence="12">Binds 1 pyruvoyl group covalently per subunit.</text>
</comment>
<dbReference type="GO" id="GO:0005886">
    <property type="term" value="C:plasma membrane"/>
    <property type="evidence" value="ECO:0007669"/>
    <property type="project" value="UniProtKB-SubCell"/>
</dbReference>
<accession>A0A4P7XHU8</accession>
<comment type="PTM">
    <text evidence="12">Is synthesized initially as an inactive proenzyme. Formation of the active enzyme involves a self-maturation process in which the active site pyruvoyl group is generated from an internal serine residue via an autocatalytic post-translational modification. Two non-identical subunits are generated from the proenzyme in this reaction, and the pyruvate is formed at the N-terminus of the alpha chain, which is derived from the carboxyl end of the proenzyme. The autoendoproteolytic cleavage occurs by a canonical serine protease mechanism, in which the side chain hydroxyl group of the serine supplies its oxygen atom to form the C-terminus of the beta chain, while the remainder of the serine residue undergoes an oxidative deamination to produce ammonia and the pyruvoyl prosthetic group on the alpha chain. During this reaction, the Ser that is part of the protease active site of the proenzyme becomes the pyruvoyl prosthetic group, which constitutes an essential element of the active site of the mature decarboxylase.</text>
</comment>
<keyword evidence="11 12" id="KW-0670">Pyruvate</keyword>
<evidence type="ECO:0000256" key="2">
    <source>
        <dbReference type="ARBA" id="ARBA00022475"/>
    </source>
</evidence>
<feature type="chain" id="PRO_5023443993" description="Phosphatidylserine decarboxylase alpha chain" evidence="12">
    <location>
        <begin position="250"/>
        <end position="285"/>
    </location>
</feature>
<keyword evidence="10 12" id="KW-1208">Phospholipid metabolism</keyword>
<keyword evidence="7 12" id="KW-0865">Zymogen</keyword>
<evidence type="ECO:0000256" key="4">
    <source>
        <dbReference type="ARBA" id="ARBA00022793"/>
    </source>
</evidence>
<evidence type="ECO:0000256" key="1">
    <source>
        <dbReference type="ARBA" id="ARBA00005189"/>
    </source>
</evidence>
<keyword evidence="4 12" id="KW-0210">Decarboxylase</keyword>
<comment type="similarity">
    <text evidence="12">Belongs to the phosphatidylserine decarboxylase family. PSD-B subfamily. Prokaryotic type I sub-subfamily.</text>
</comment>
<dbReference type="InterPro" id="IPR033177">
    <property type="entry name" value="PSD-B"/>
</dbReference>
<dbReference type="OrthoDB" id="9802030at2"/>
<dbReference type="GO" id="GO:0004609">
    <property type="term" value="F:phosphatidylserine decarboxylase activity"/>
    <property type="evidence" value="ECO:0007669"/>
    <property type="project" value="UniProtKB-UniRule"/>
</dbReference>
<comment type="catalytic activity">
    <reaction evidence="12">
        <text>a 1,2-diacyl-sn-glycero-3-phospho-L-serine + H(+) = a 1,2-diacyl-sn-glycero-3-phosphoethanolamine + CO2</text>
        <dbReference type="Rhea" id="RHEA:20828"/>
        <dbReference type="ChEBI" id="CHEBI:15378"/>
        <dbReference type="ChEBI" id="CHEBI:16526"/>
        <dbReference type="ChEBI" id="CHEBI:57262"/>
        <dbReference type="ChEBI" id="CHEBI:64612"/>
        <dbReference type="EC" id="4.1.1.65"/>
    </reaction>
</comment>
<feature type="site" description="Cleavage (non-hydrolytic); by autocatalysis" evidence="12">
    <location>
        <begin position="249"/>
        <end position="250"/>
    </location>
</feature>
<feature type="modified residue" description="Pyruvic acid (Ser); by autocatalysis" evidence="12">
    <location>
        <position position="250"/>
    </location>
</feature>
<dbReference type="InterPro" id="IPR003817">
    <property type="entry name" value="PS_Dcarbxylase"/>
</dbReference>
<dbReference type="PANTHER" id="PTHR10067:SF6">
    <property type="entry name" value="PHOSPHATIDYLSERINE DECARBOXYLASE PROENZYME, MITOCHONDRIAL"/>
    <property type="match status" value="1"/>
</dbReference>
<dbReference type="RefSeq" id="WP_136549335.1">
    <property type="nucleotide sequence ID" value="NZ_CP031093.1"/>
</dbReference>
<dbReference type="UniPathway" id="UPA00558">
    <property type="reaction ID" value="UER00616"/>
</dbReference>
<dbReference type="NCBIfam" id="TIGR00163">
    <property type="entry name" value="PS_decarb"/>
    <property type="match status" value="1"/>
</dbReference>
<keyword evidence="2 12" id="KW-1003">Cell membrane</keyword>
<evidence type="ECO:0000256" key="9">
    <source>
        <dbReference type="ARBA" id="ARBA00023239"/>
    </source>
</evidence>
<dbReference type="Proteomes" id="UP000298049">
    <property type="component" value="Chromosome"/>
</dbReference>
<keyword evidence="9 12" id="KW-0456">Lyase</keyword>
<comment type="subunit">
    <text evidence="12">Heterodimer of a large membrane-associated beta subunit and a small pyruvoyl-containing alpha subunit.</text>
</comment>
<dbReference type="EC" id="4.1.1.65" evidence="12"/>
<evidence type="ECO:0000313" key="14">
    <source>
        <dbReference type="Proteomes" id="UP000298049"/>
    </source>
</evidence>
<gene>
    <name evidence="12 13" type="primary">psd</name>
    <name evidence="13" type="ORF">soil367_12190</name>
</gene>
<organism evidence="13 14">
    <name type="scientific">Hydrocarboniclastica marina</name>
    <dbReference type="NCBI Taxonomy" id="2259620"/>
    <lineage>
        <taxon>Bacteria</taxon>
        <taxon>Pseudomonadati</taxon>
        <taxon>Pseudomonadota</taxon>
        <taxon>Gammaproteobacteria</taxon>
        <taxon>Alteromonadales</taxon>
        <taxon>Alteromonadaceae</taxon>
        <taxon>Hydrocarboniclastica</taxon>
    </lineage>
</organism>
<evidence type="ECO:0000256" key="8">
    <source>
        <dbReference type="ARBA" id="ARBA00023209"/>
    </source>
</evidence>
<protein>
    <recommendedName>
        <fullName evidence="12">Phosphatidylserine decarboxylase proenzyme</fullName>
        <ecNumber evidence="12">4.1.1.65</ecNumber>
    </recommendedName>
    <component>
        <recommendedName>
            <fullName evidence="12">Phosphatidylserine decarboxylase alpha chain</fullName>
        </recommendedName>
    </component>
    <component>
        <recommendedName>
            <fullName evidence="12">Phosphatidylserine decarboxylase beta chain</fullName>
        </recommendedName>
    </component>
</protein>
<reference evidence="13 14" key="1">
    <citation type="submission" date="2018-07" db="EMBL/GenBank/DDBJ databases">
        <title>Marsedoiliclastica nanhaica gen. nov. sp. nov., a novel marine hydrocarbonoclastic bacterium isolated from an in-situ enriched hydrocarbon-degrading consortium in deep-sea sediment.</title>
        <authorList>
            <person name="Dong C."/>
            <person name="Ma T."/>
            <person name="Liu R."/>
            <person name="Shao Z."/>
        </authorList>
    </citation>
    <scope>NUCLEOTIDE SEQUENCE [LARGE SCALE GENOMIC DNA]</scope>
    <source>
        <strain evidence="14">soil36-7</strain>
    </source>
</reference>
<dbReference type="GO" id="GO:0006646">
    <property type="term" value="P:phosphatidylethanolamine biosynthetic process"/>
    <property type="evidence" value="ECO:0007669"/>
    <property type="project" value="UniProtKB-UniRule"/>
</dbReference>
<evidence type="ECO:0000256" key="6">
    <source>
        <dbReference type="ARBA" id="ARBA00023136"/>
    </source>
</evidence>
<feature type="active site" description="Schiff-base intermediate with substrate; via pyruvic acid; for decarboxylase activity" evidence="12">
    <location>
        <position position="250"/>
    </location>
</feature>
<keyword evidence="14" id="KW-1185">Reference proteome</keyword>
<keyword evidence="8 12" id="KW-0594">Phospholipid biosynthesis</keyword>
<dbReference type="AlphaFoldDB" id="A0A4P7XHU8"/>
<comment type="function">
    <text evidence="12">Catalyzes the formation of phosphatidylethanolamine (PtdEtn) from phosphatidylserine (PtdSer).</text>
</comment>
<comment type="subcellular location">
    <subcellularLocation>
        <location evidence="12">Cell membrane</location>
        <topology evidence="12">Peripheral membrane protein</topology>
    </subcellularLocation>
</comment>
<evidence type="ECO:0000256" key="11">
    <source>
        <dbReference type="ARBA" id="ARBA00023317"/>
    </source>
</evidence>
<evidence type="ECO:0000256" key="7">
    <source>
        <dbReference type="ARBA" id="ARBA00023145"/>
    </source>
</evidence>
<dbReference type="InterPro" id="IPR033178">
    <property type="entry name" value="PSD_type1_pro"/>
</dbReference>
<comment type="pathway">
    <text evidence="12">Phospholipid metabolism; phosphatidylethanolamine biosynthesis; phosphatidylethanolamine from CDP-diacylglycerol: step 2/2.</text>
</comment>
<evidence type="ECO:0000313" key="13">
    <source>
        <dbReference type="EMBL" id="QCF26629.1"/>
    </source>
</evidence>
<keyword evidence="5 12" id="KW-0443">Lipid metabolism</keyword>
<evidence type="ECO:0000256" key="12">
    <source>
        <dbReference type="HAMAP-Rule" id="MF_00662"/>
    </source>
</evidence>
<evidence type="ECO:0000256" key="5">
    <source>
        <dbReference type="ARBA" id="ARBA00023098"/>
    </source>
</evidence>
<feature type="active site" description="Charge relay system; for autoendoproteolytic cleavage activity" evidence="12">
    <location>
        <position position="90"/>
    </location>
</feature>
<evidence type="ECO:0000256" key="3">
    <source>
        <dbReference type="ARBA" id="ARBA00022516"/>
    </source>
</evidence>
<sequence length="285" mass="31676">MRNRLFVLSQYLAPQHTLSRAAGLLADCAVPAIKDPFIRWFIKRHSVDMSEAVDPRPEAYPTFNDFFTRAFKDNARPIDSAKNSFVAPVDGTLSQFGEIRENQIYQAKGHEFSLEALLGGRRDMAAPFIGGQFATIYLAPNDYHRIHMPIAGTVREMVFVPGRLFSVNPVTAENVPGLFARNERLVVWFDTEWGPMVLVLVGAMIVASIETVWSGVVAPRCKATTTTVYPGVEPPTLEKGAEMGRFRLGSTVVALLPKNTVNWRQGFEAGMRMEMGKAIGTRVQQ</sequence>
<keyword evidence="3 12" id="KW-0444">Lipid biosynthesis</keyword>
<feature type="active site" description="Charge relay system; for autoendoproteolytic cleavage activity" evidence="12">
    <location>
        <position position="250"/>
    </location>
</feature>
<proteinExistence type="inferred from homology"/>
<evidence type="ECO:0000256" key="10">
    <source>
        <dbReference type="ARBA" id="ARBA00023264"/>
    </source>
</evidence>
<dbReference type="HAMAP" id="MF_00662">
    <property type="entry name" value="PS_decarb_PSD_B_type1"/>
    <property type="match status" value="1"/>
</dbReference>